<dbReference type="InterPro" id="IPR020846">
    <property type="entry name" value="MFS_dom"/>
</dbReference>
<keyword evidence="2" id="KW-0813">Transport</keyword>
<keyword evidence="4 7" id="KW-1133">Transmembrane helix</keyword>
<evidence type="ECO:0000256" key="2">
    <source>
        <dbReference type="ARBA" id="ARBA00022448"/>
    </source>
</evidence>
<keyword evidence="10" id="KW-1185">Reference proteome</keyword>
<evidence type="ECO:0000313" key="10">
    <source>
        <dbReference type="Proteomes" id="UP001275440"/>
    </source>
</evidence>
<dbReference type="PANTHER" id="PTHR42718">
    <property type="entry name" value="MAJOR FACILITATOR SUPERFAMILY MULTIDRUG TRANSPORTER MFSC"/>
    <property type="match status" value="1"/>
</dbReference>
<evidence type="ECO:0000256" key="4">
    <source>
        <dbReference type="ARBA" id="ARBA00022989"/>
    </source>
</evidence>
<sequence length="587" mass="60522">MQQIMQQRPARAGSRISPQHAVGPEGPQPRNGQRPSSCDSAESLGQAAGSALQPRTGCGTRALESITSDLGAGEVSGAYVSVAGQPEDPAHHPGLSLAFTITVVDPLVLSLNLPQVSRALDLPPQFVGLLGGMATLVMAAAVLAAGNLGDAFGLRRLLMSGLVVVTVANLLSMLSPSYAFLLAMRVLAGLGMTALLGVPLALLKMSVTDKQRPTAIGIFVAVEMVLCGVLPALTGWAVAAVGWRVVFLIAPLLAVISLLLTARYVPVTPVRHRGRLDVAGVALVGTALLALVIGLAAAQNGMFRPQTWLPLAVSVVAAVLFVRHERRTPEPALDLALFGSRPFDVALAATFTLNLLMAGLGIVLGQFGSVVLAMSPETIGLLFLPGTLLIAGLVVLSGSLVGKFSPRPVMVVGLLFMAAAGLLMAGTVDPTMALWLLVSAVWLYNLGSMVTSTSVSETVLSQAPSGQSGTVASVQLAFGMAGYAFGPTVYLLLLNVFFQREWLADTEARGLTATQGEQAVDAARSAVAQSLGGAGYDPNLLRQVGGLDLGADLADAVGLTMLTVSVLPVAVAGAAFVLMSRRREPTV</sequence>
<feature type="transmembrane region" description="Helical" evidence="7">
    <location>
        <begin position="409"/>
        <end position="428"/>
    </location>
</feature>
<gene>
    <name evidence="9" type="ORF">F8M49_12860</name>
</gene>
<dbReference type="EMBL" id="WBMO01000001">
    <property type="protein sequence ID" value="MDV2476019.1"/>
    <property type="molecule type" value="Genomic_DNA"/>
</dbReference>
<keyword evidence="3 7" id="KW-0812">Transmembrane</keyword>
<dbReference type="PANTHER" id="PTHR42718:SF9">
    <property type="entry name" value="MAJOR FACILITATOR SUPERFAMILY MULTIDRUG TRANSPORTER MFSC"/>
    <property type="match status" value="1"/>
</dbReference>
<dbReference type="Proteomes" id="UP001275440">
    <property type="component" value="Unassembled WGS sequence"/>
</dbReference>
<dbReference type="Gene3D" id="1.20.1250.20">
    <property type="entry name" value="MFS general substrate transporter like domains"/>
    <property type="match status" value="2"/>
</dbReference>
<dbReference type="SUPFAM" id="SSF103473">
    <property type="entry name" value="MFS general substrate transporter"/>
    <property type="match status" value="1"/>
</dbReference>
<comment type="caution">
    <text evidence="9">The sequence shown here is derived from an EMBL/GenBank/DDBJ whole genome shotgun (WGS) entry which is preliminary data.</text>
</comment>
<evidence type="ECO:0000259" key="8">
    <source>
        <dbReference type="PROSITE" id="PS50850"/>
    </source>
</evidence>
<feature type="transmembrane region" description="Helical" evidence="7">
    <location>
        <begin position="126"/>
        <end position="145"/>
    </location>
</feature>
<feature type="transmembrane region" description="Helical" evidence="7">
    <location>
        <begin position="215"/>
        <end position="239"/>
    </location>
</feature>
<dbReference type="Pfam" id="PF07690">
    <property type="entry name" value="MFS_1"/>
    <property type="match status" value="1"/>
</dbReference>
<proteinExistence type="predicted"/>
<dbReference type="PROSITE" id="PS50850">
    <property type="entry name" value="MFS"/>
    <property type="match status" value="1"/>
</dbReference>
<accession>A0ABU3WPV0</accession>
<feature type="transmembrane region" description="Helical" evidence="7">
    <location>
        <begin position="343"/>
        <end position="367"/>
    </location>
</feature>
<evidence type="ECO:0000256" key="3">
    <source>
        <dbReference type="ARBA" id="ARBA00022692"/>
    </source>
</evidence>
<evidence type="ECO:0000313" key="9">
    <source>
        <dbReference type="EMBL" id="MDV2476019.1"/>
    </source>
</evidence>
<feature type="transmembrane region" description="Helical" evidence="7">
    <location>
        <begin position="476"/>
        <end position="498"/>
    </location>
</feature>
<feature type="transmembrane region" description="Helical" evidence="7">
    <location>
        <begin position="305"/>
        <end position="322"/>
    </location>
</feature>
<feature type="transmembrane region" description="Helical" evidence="7">
    <location>
        <begin position="379"/>
        <end position="402"/>
    </location>
</feature>
<feature type="compositionally biased region" description="Polar residues" evidence="6">
    <location>
        <begin position="30"/>
        <end position="40"/>
    </location>
</feature>
<evidence type="ECO:0000256" key="1">
    <source>
        <dbReference type="ARBA" id="ARBA00004651"/>
    </source>
</evidence>
<feature type="region of interest" description="Disordered" evidence="6">
    <location>
        <begin position="1"/>
        <end position="56"/>
    </location>
</feature>
<comment type="subcellular location">
    <subcellularLocation>
        <location evidence="1">Cell membrane</location>
        <topology evidence="1">Multi-pass membrane protein</topology>
    </subcellularLocation>
</comment>
<name>A0ABU3WPV0_9NOCA</name>
<dbReference type="InterPro" id="IPR036259">
    <property type="entry name" value="MFS_trans_sf"/>
</dbReference>
<feature type="transmembrane region" description="Helical" evidence="7">
    <location>
        <begin position="278"/>
        <end position="299"/>
    </location>
</feature>
<feature type="transmembrane region" description="Helical" evidence="7">
    <location>
        <begin position="434"/>
        <end position="455"/>
    </location>
</feature>
<feature type="transmembrane region" description="Helical" evidence="7">
    <location>
        <begin position="245"/>
        <end position="266"/>
    </location>
</feature>
<feature type="transmembrane region" description="Helical" evidence="7">
    <location>
        <begin position="556"/>
        <end position="579"/>
    </location>
</feature>
<feature type="domain" description="Major facilitator superfamily (MFS) profile" evidence="8">
    <location>
        <begin position="91"/>
        <end position="583"/>
    </location>
</feature>
<evidence type="ECO:0000256" key="6">
    <source>
        <dbReference type="SAM" id="MobiDB-lite"/>
    </source>
</evidence>
<dbReference type="PRINTS" id="PR01036">
    <property type="entry name" value="TCRTETB"/>
</dbReference>
<dbReference type="InterPro" id="IPR011701">
    <property type="entry name" value="MFS"/>
</dbReference>
<protein>
    <submittedName>
        <fullName evidence="9">MFS transporter</fullName>
    </submittedName>
</protein>
<evidence type="ECO:0000256" key="5">
    <source>
        <dbReference type="ARBA" id="ARBA00023136"/>
    </source>
</evidence>
<feature type="transmembrane region" description="Helical" evidence="7">
    <location>
        <begin position="180"/>
        <end position="203"/>
    </location>
</feature>
<keyword evidence="5 7" id="KW-0472">Membrane</keyword>
<reference evidence="9 10" key="1">
    <citation type="submission" date="2019-10" db="EMBL/GenBank/DDBJ databases">
        <title>Draft Genome Assembly of Rhodococcus zopfii DSM44189.</title>
        <authorList>
            <person name="Sutton J.M."/>
            <person name="Akob D.M."/>
            <person name="Bushman T.J."/>
        </authorList>
    </citation>
    <scope>NUCLEOTIDE SEQUENCE [LARGE SCALE GENOMIC DNA]</scope>
    <source>
        <strain evidence="9 10">DSM 44189</strain>
    </source>
</reference>
<evidence type="ECO:0000256" key="7">
    <source>
        <dbReference type="SAM" id="Phobius"/>
    </source>
</evidence>
<organism evidence="9 10">
    <name type="scientific">Rhodococcus zopfii</name>
    <dbReference type="NCBI Taxonomy" id="43772"/>
    <lineage>
        <taxon>Bacteria</taxon>
        <taxon>Bacillati</taxon>
        <taxon>Actinomycetota</taxon>
        <taxon>Actinomycetes</taxon>
        <taxon>Mycobacteriales</taxon>
        <taxon>Nocardiaceae</taxon>
        <taxon>Rhodococcus</taxon>
    </lineage>
</organism>